<proteinExistence type="predicted"/>
<organism evidence="2 3">
    <name type="scientific">Pseudoleptotrichia goodfellowii</name>
    <dbReference type="NCBI Taxonomy" id="157692"/>
    <lineage>
        <taxon>Bacteria</taxon>
        <taxon>Fusobacteriati</taxon>
        <taxon>Fusobacteriota</taxon>
        <taxon>Fusobacteriia</taxon>
        <taxon>Fusobacteriales</taxon>
        <taxon>Leptotrichiaceae</taxon>
        <taxon>Pseudoleptotrichia</taxon>
    </lineage>
</organism>
<dbReference type="AlphaFoldDB" id="A0A510J901"/>
<accession>A0A510J901</accession>
<evidence type="ECO:0000313" key="2">
    <source>
        <dbReference type="EMBL" id="BBM35780.1"/>
    </source>
</evidence>
<gene>
    <name evidence="2" type="ORF">JCM16774_0710</name>
</gene>
<dbReference type="RefSeq" id="WP_006808016.1">
    <property type="nucleotide sequence ID" value="NZ_AP019822.1"/>
</dbReference>
<evidence type="ECO:0000313" key="3">
    <source>
        <dbReference type="Proteomes" id="UP000321606"/>
    </source>
</evidence>
<dbReference type="InterPro" id="IPR050553">
    <property type="entry name" value="Thioredoxin_ResA/DsbE_sf"/>
</dbReference>
<dbReference type="Proteomes" id="UP000321606">
    <property type="component" value="Chromosome"/>
</dbReference>
<dbReference type="GO" id="GO:0016491">
    <property type="term" value="F:oxidoreductase activity"/>
    <property type="evidence" value="ECO:0007669"/>
    <property type="project" value="InterPro"/>
</dbReference>
<dbReference type="PANTHER" id="PTHR42852">
    <property type="entry name" value="THIOL:DISULFIDE INTERCHANGE PROTEIN DSBE"/>
    <property type="match status" value="1"/>
</dbReference>
<dbReference type="EMBL" id="AP019822">
    <property type="protein sequence ID" value="BBM35780.1"/>
    <property type="molecule type" value="Genomic_DNA"/>
</dbReference>
<dbReference type="STRING" id="714315.GCA_000516535_00708"/>
<protein>
    <submittedName>
        <fullName evidence="2">Antioxidant, AhpC/TSA family</fullName>
    </submittedName>
</protein>
<feature type="domain" description="Thioredoxin" evidence="1">
    <location>
        <begin position="26"/>
        <end position="153"/>
    </location>
</feature>
<name>A0A510J901_9FUSO</name>
<dbReference type="GO" id="GO:0016209">
    <property type="term" value="F:antioxidant activity"/>
    <property type="evidence" value="ECO:0007669"/>
    <property type="project" value="InterPro"/>
</dbReference>
<dbReference type="Pfam" id="PF00578">
    <property type="entry name" value="AhpC-TSA"/>
    <property type="match status" value="1"/>
</dbReference>
<dbReference type="PROSITE" id="PS51352">
    <property type="entry name" value="THIOREDOXIN_2"/>
    <property type="match status" value="1"/>
</dbReference>
<dbReference type="SUPFAM" id="SSF52833">
    <property type="entry name" value="Thioredoxin-like"/>
    <property type="match status" value="1"/>
</dbReference>
<dbReference type="OrthoDB" id="9813820at2"/>
<dbReference type="InterPro" id="IPR013766">
    <property type="entry name" value="Thioredoxin_domain"/>
</dbReference>
<evidence type="ECO:0000259" key="1">
    <source>
        <dbReference type="PROSITE" id="PS51352"/>
    </source>
</evidence>
<sequence>MKRLLVIFSMFMVFFSGYAKEININPEVGAKIPNLKLENLDERKVNSRRIFNNGKETLIVMAAEWCPHCHQELPEIQKFYEENKDKINVIVIFTNRKTSLENTKQYVKDSKFTFPAFFDSDDSIFKSFKIKNVPTNFKVKNSEIEEIVQDIMKYDDLSEMFER</sequence>
<dbReference type="InterPro" id="IPR036249">
    <property type="entry name" value="Thioredoxin-like_sf"/>
</dbReference>
<dbReference type="Gene3D" id="3.40.30.10">
    <property type="entry name" value="Glutaredoxin"/>
    <property type="match status" value="1"/>
</dbReference>
<dbReference type="InterPro" id="IPR000866">
    <property type="entry name" value="AhpC/TSA"/>
</dbReference>
<reference evidence="2 3" key="1">
    <citation type="submission" date="2019-07" db="EMBL/GenBank/DDBJ databases">
        <title>Complete Genome Sequence of Leptotrichia goodfellowii Strain JCM 16774.</title>
        <authorList>
            <person name="Watanabe S."/>
            <person name="Cui L."/>
        </authorList>
    </citation>
    <scope>NUCLEOTIDE SEQUENCE [LARGE SCALE GENOMIC DNA]</scope>
    <source>
        <strain evidence="2 3">JCM16774</strain>
    </source>
</reference>
<dbReference type="KEGG" id="lgo:JCM16774_0710"/>
<dbReference type="CDD" id="cd02966">
    <property type="entry name" value="TlpA_like_family"/>
    <property type="match status" value="1"/>
</dbReference>
<dbReference type="PANTHER" id="PTHR42852:SF17">
    <property type="entry name" value="THIOREDOXIN-LIKE PROTEIN HI_1115"/>
    <property type="match status" value="1"/>
</dbReference>